<feature type="chain" id="PRO_5013735787" description="TrbC/VIRB2 family protein" evidence="2">
    <location>
        <begin position="29"/>
        <end position="138"/>
    </location>
</feature>
<dbReference type="Proteomes" id="UP000230852">
    <property type="component" value="Unassembled WGS sequence"/>
</dbReference>
<keyword evidence="1" id="KW-1133">Transmembrane helix</keyword>
<evidence type="ECO:0000256" key="1">
    <source>
        <dbReference type="SAM" id="Phobius"/>
    </source>
</evidence>
<proteinExistence type="predicted"/>
<dbReference type="InterPro" id="IPR043993">
    <property type="entry name" value="T4SS_pilin"/>
</dbReference>
<sequence>MKNKKMSSIFFTILFSISFLTFIPNVFADAGQPPTIPCNDNTDLLGLDCVGQNSKLSANDPRIIVTHIINVSLSLLGIIVTVLIIYAGFLWMTAGGDEAQAGKARKIIFAAVIGLIIILLAYAITRFVAINLYQATIQ</sequence>
<feature type="transmembrane region" description="Helical" evidence="1">
    <location>
        <begin position="107"/>
        <end position="129"/>
    </location>
</feature>
<feature type="transmembrane region" description="Helical" evidence="1">
    <location>
        <begin position="63"/>
        <end position="86"/>
    </location>
</feature>
<gene>
    <name evidence="3" type="ORF">COU28_03600</name>
</gene>
<organism evidence="3 4">
    <name type="scientific">Candidatus Magasanikbacteria bacterium CG10_big_fil_rev_8_21_14_0_10_36_16</name>
    <dbReference type="NCBI Taxonomy" id="1974645"/>
    <lineage>
        <taxon>Bacteria</taxon>
        <taxon>Candidatus Magasanikiibacteriota</taxon>
    </lineage>
</organism>
<comment type="caution">
    <text evidence="3">The sequence shown here is derived from an EMBL/GenBank/DDBJ whole genome shotgun (WGS) entry which is preliminary data.</text>
</comment>
<evidence type="ECO:0000313" key="3">
    <source>
        <dbReference type="EMBL" id="PIR78090.1"/>
    </source>
</evidence>
<evidence type="ECO:0000256" key="2">
    <source>
        <dbReference type="SAM" id="SignalP"/>
    </source>
</evidence>
<keyword evidence="2" id="KW-0732">Signal</keyword>
<keyword evidence="1" id="KW-0472">Membrane</keyword>
<dbReference type="Pfam" id="PF18895">
    <property type="entry name" value="T4SS_pilin"/>
    <property type="match status" value="1"/>
</dbReference>
<dbReference type="EMBL" id="PFBU01000065">
    <property type="protein sequence ID" value="PIR78090.1"/>
    <property type="molecule type" value="Genomic_DNA"/>
</dbReference>
<protein>
    <recommendedName>
        <fullName evidence="5">TrbC/VIRB2 family protein</fullName>
    </recommendedName>
</protein>
<feature type="signal peptide" evidence="2">
    <location>
        <begin position="1"/>
        <end position="28"/>
    </location>
</feature>
<dbReference type="AlphaFoldDB" id="A0A2H0TXY2"/>
<name>A0A2H0TXY2_9BACT</name>
<reference evidence="4" key="1">
    <citation type="submission" date="2017-09" db="EMBL/GenBank/DDBJ databases">
        <title>Depth-based differentiation of microbial function through sediment-hosted aquifers and enrichment of novel symbionts in the deep terrestrial subsurface.</title>
        <authorList>
            <person name="Probst A.J."/>
            <person name="Ladd B."/>
            <person name="Jarett J.K."/>
            <person name="Geller-Mcgrath D.E."/>
            <person name="Sieber C.M.K."/>
            <person name="Emerson J.B."/>
            <person name="Anantharaman K."/>
            <person name="Thomas B.C."/>
            <person name="Malmstrom R."/>
            <person name="Stieglmeier M."/>
            <person name="Klingl A."/>
            <person name="Woyke T."/>
            <person name="Ryan C.M."/>
            <person name="Banfield J.F."/>
        </authorList>
    </citation>
    <scope>NUCLEOTIDE SEQUENCE [LARGE SCALE GENOMIC DNA]</scope>
</reference>
<keyword evidence="1" id="KW-0812">Transmembrane</keyword>
<evidence type="ECO:0000313" key="4">
    <source>
        <dbReference type="Proteomes" id="UP000230852"/>
    </source>
</evidence>
<accession>A0A2H0TXY2</accession>
<evidence type="ECO:0008006" key="5">
    <source>
        <dbReference type="Google" id="ProtNLM"/>
    </source>
</evidence>